<proteinExistence type="predicted"/>
<dbReference type="RefSeq" id="WP_101788103.1">
    <property type="nucleotide sequence ID" value="NZ_JBITMB010000008.1"/>
</dbReference>
<name>A0ABW8ACH2_9ACTN</name>
<sequence>MDAHSASGRVHTKGRPLSLDVSWVLSPLLALPGVARGVVLSRDGLVLGGSADVNAETGERAAAMTSSVLGAARALCLGLGNGGDGEVVDIVISADTGYYYIAPAGDRAAIVVAATSSVNVGSLAYEVQLQVQKLIKALDEASAARTPGTRA</sequence>
<evidence type="ECO:0000259" key="1">
    <source>
        <dbReference type="SMART" id="SM00960"/>
    </source>
</evidence>
<dbReference type="EMBL" id="JBITMB010000008">
    <property type="protein sequence ID" value="MFI7444469.1"/>
    <property type="molecule type" value="Genomic_DNA"/>
</dbReference>
<dbReference type="SUPFAM" id="SSF103196">
    <property type="entry name" value="Roadblock/LC7 domain"/>
    <property type="match status" value="1"/>
</dbReference>
<dbReference type="Gene3D" id="3.30.450.30">
    <property type="entry name" value="Dynein light chain 2a, cytoplasmic"/>
    <property type="match status" value="1"/>
</dbReference>
<dbReference type="InterPro" id="IPR004942">
    <property type="entry name" value="Roadblock/LAMTOR2_dom"/>
</dbReference>
<gene>
    <name evidence="2" type="ORF">ACIBP5_31240</name>
</gene>
<dbReference type="PANTHER" id="PTHR36222:SF1">
    <property type="entry name" value="SERINE PROTEASE INHIBITOR RV3364C"/>
    <property type="match status" value="1"/>
</dbReference>
<evidence type="ECO:0000313" key="2">
    <source>
        <dbReference type="EMBL" id="MFI7444469.1"/>
    </source>
</evidence>
<dbReference type="Proteomes" id="UP001612928">
    <property type="component" value="Unassembled WGS sequence"/>
</dbReference>
<dbReference type="Pfam" id="PF03259">
    <property type="entry name" value="Robl_LC7"/>
    <property type="match status" value="1"/>
</dbReference>
<reference evidence="2 3" key="1">
    <citation type="submission" date="2024-10" db="EMBL/GenBank/DDBJ databases">
        <title>The Natural Products Discovery Center: Release of the First 8490 Sequenced Strains for Exploring Actinobacteria Biosynthetic Diversity.</title>
        <authorList>
            <person name="Kalkreuter E."/>
            <person name="Kautsar S.A."/>
            <person name="Yang D."/>
            <person name="Bader C.D."/>
            <person name="Teijaro C.N."/>
            <person name="Fluegel L."/>
            <person name="Davis C.M."/>
            <person name="Simpson J.R."/>
            <person name="Lauterbach L."/>
            <person name="Steele A.D."/>
            <person name="Gui C."/>
            <person name="Meng S."/>
            <person name="Li G."/>
            <person name="Viehrig K."/>
            <person name="Ye F."/>
            <person name="Su P."/>
            <person name="Kiefer A.F."/>
            <person name="Nichols A."/>
            <person name="Cepeda A.J."/>
            <person name="Yan W."/>
            <person name="Fan B."/>
            <person name="Jiang Y."/>
            <person name="Adhikari A."/>
            <person name="Zheng C.-J."/>
            <person name="Schuster L."/>
            <person name="Cowan T.M."/>
            <person name="Smanski M.J."/>
            <person name="Chevrette M.G."/>
            <person name="De Carvalho L.P.S."/>
            <person name="Shen B."/>
        </authorList>
    </citation>
    <scope>NUCLEOTIDE SEQUENCE [LARGE SCALE GENOMIC DNA]</scope>
    <source>
        <strain evidence="2 3">NPDC049503</strain>
    </source>
</reference>
<feature type="domain" description="Roadblock/LAMTOR2" evidence="1">
    <location>
        <begin position="22"/>
        <end position="114"/>
    </location>
</feature>
<protein>
    <submittedName>
        <fullName evidence="2">Roadblock/LC7 domain-containing protein</fullName>
    </submittedName>
</protein>
<dbReference type="InterPro" id="IPR053141">
    <property type="entry name" value="Mycobact_SerProt_Inhib_Rv3364c"/>
</dbReference>
<organism evidence="2 3">
    <name type="scientific">Nonomuraea indica</name>
    <dbReference type="NCBI Taxonomy" id="1581193"/>
    <lineage>
        <taxon>Bacteria</taxon>
        <taxon>Bacillati</taxon>
        <taxon>Actinomycetota</taxon>
        <taxon>Actinomycetes</taxon>
        <taxon>Streptosporangiales</taxon>
        <taxon>Streptosporangiaceae</taxon>
        <taxon>Nonomuraea</taxon>
    </lineage>
</organism>
<comment type="caution">
    <text evidence="2">The sequence shown here is derived from an EMBL/GenBank/DDBJ whole genome shotgun (WGS) entry which is preliminary data.</text>
</comment>
<keyword evidence="3" id="KW-1185">Reference proteome</keyword>
<dbReference type="SMART" id="SM00960">
    <property type="entry name" value="Robl_LC7"/>
    <property type="match status" value="1"/>
</dbReference>
<dbReference type="PANTHER" id="PTHR36222">
    <property type="entry name" value="SERINE PROTEASE INHIBITOR RV3364C"/>
    <property type="match status" value="1"/>
</dbReference>
<evidence type="ECO:0000313" key="3">
    <source>
        <dbReference type="Proteomes" id="UP001612928"/>
    </source>
</evidence>
<accession>A0ABW8ACH2</accession>